<accession>F4L6J8</accession>
<evidence type="ECO:0000256" key="4">
    <source>
        <dbReference type="ARBA" id="ARBA00023136"/>
    </source>
</evidence>
<dbReference type="AlphaFoldDB" id="F4L6J8"/>
<reference evidence="7 8" key="1">
    <citation type="journal article" date="2011" name="Stand. Genomic Sci.">
        <title>Complete genome sequence of Haliscomenobacter hydrossis type strain (O).</title>
        <authorList>
            <consortium name="US DOE Joint Genome Institute (JGI-PGF)"/>
            <person name="Daligault H."/>
            <person name="Lapidus A."/>
            <person name="Zeytun A."/>
            <person name="Nolan M."/>
            <person name="Lucas S."/>
            <person name="Del Rio T.G."/>
            <person name="Tice H."/>
            <person name="Cheng J.F."/>
            <person name="Tapia R."/>
            <person name="Han C."/>
            <person name="Goodwin L."/>
            <person name="Pitluck S."/>
            <person name="Liolios K."/>
            <person name="Pagani I."/>
            <person name="Ivanova N."/>
            <person name="Huntemann M."/>
            <person name="Mavromatis K."/>
            <person name="Mikhailova N."/>
            <person name="Pati A."/>
            <person name="Chen A."/>
            <person name="Palaniappan K."/>
            <person name="Land M."/>
            <person name="Hauser L."/>
            <person name="Brambilla E.M."/>
            <person name="Rohde M."/>
            <person name="Verbarg S."/>
            <person name="Goker M."/>
            <person name="Bristow J."/>
            <person name="Eisen J.A."/>
            <person name="Markowitz V."/>
            <person name="Hugenholtz P."/>
            <person name="Kyrpides N.C."/>
            <person name="Klenk H.P."/>
            <person name="Woyke T."/>
        </authorList>
    </citation>
    <scope>NUCLEOTIDE SEQUENCE [LARGE SCALE GENOMIC DNA]</scope>
    <source>
        <strain evidence="8">ATCC 27775 / DSM 1100 / LMG 10767 / O</strain>
    </source>
</reference>
<dbReference type="PANTHER" id="PTHR11814">
    <property type="entry name" value="SULFATE TRANSPORTER"/>
    <property type="match status" value="1"/>
</dbReference>
<feature type="transmembrane region" description="Helical" evidence="5">
    <location>
        <begin position="98"/>
        <end position="117"/>
    </location>
</feature>
<dbReference type="RefSeq" id="WP_013764394.1">
    <property type="nucleotide sequence ID" value="NC_015510.1"/>
</dbReference>
<dbReference type="SUPFAM" id="SSF52091">
    <property type="entry name" value="SpoIIaa-like"/>
    <property type="match status" value="1"/>
</dbReference>
<evidence type="ECO:0000256" key="2">
    <source>
        <dbReference type="ARBA" id="ARBA00022692"/>
    </source>
</evidence>
<dbReference type="KEGG" id="hhy:Halhy_1956"/>
<name>F4L6J8_HALH1</name>
<dbReference type="CDD" id="cd07042">
    <property type="entry name" value="STAS_SulP_like_sulfate_transporter"/>
    <property type="match status" value="1"/>
</dbReference>
<dbReference type="NCBIfam" id="TIGR00815">
    <property type="entry name" value="sulP"/>
    <property type="match status" value="1"/>
</dbReference>
<dbReference type="InterPro" id="IPR002645">
    <property type="entry name" value="STAS_dom"/>
</dbReference>
<dbReference type="GO" id="GO:0016020">
    <property type="term" value="C:membrane"/>
    <property type="evidence" value="ECO:0007669"/>
    <property type="project" value="UniProtKB-SubCell"/>
</dbReference>
<evidence type="ECO:0000259" key="6">
    <source>
        <dbReference type="PROSITE" id="PS50801"/>
    </source>
</evidence>
<gene>
    <name evidence="7" type="ordered locus">Halhy_1956</name>
</gene>
<keyword evidence="4 5" id="KW-0472">Membrane</keyword>
<proteinExistence type="predicted"/>
<evidence type="ECO:0000256" key="3">
    <source>
        <dbReference type="ARBA" id="ARBA00022989"/>
    </source>
</evidence>
<feature type="transmembrane region" description="Helical" evidence="5">
    <location>
        <begin position="253"/>
        <end position="272"/>
    </location>
</feature>
<sequence>MLKRFLPILDWLPKYSKDQLQGDLSAGLTVGVMLIPQGMAYAMLAGLDPIHGLYAVTVPLMLYAVLGTSRQLAVGPVAMVSLLTAAGIGALQPATPELYLVYALTAAFLVGIFQLAMGVFRLGFLVSLLSHPVISGFTSAAAIIIGLSQLKHLLRIDLPKSEHIQEMMVALAKNIGNTHLLTVGIGLIAIVVIKYGKKIHKSLPTSLLAVMLGILAVWGLNLTEQGIKIVGEVPSGLPGLSAPSFDPAVWKSLLSVALTISLVGFMESFAVAKAIQAKHKDYQVDANQELIALGTANLGAAFFQGYPITGGFSRTAVNDQAGAKTGMASIFSAILIVLTLLFLTPLFYYLPNAVLAAVVIVAVIGLIDLKEAFHLWKEDRSDFWMLIATFVITLTMGIETGIGAGVVLSLAMVVYRSTRPHIAVLGKVPNSTYYRNVQRFEKLEQREDILMLRMDGPLYFANLTYFKDRLMNLMTARGKALKAVIINADSISHVDSSAVHALKDWVTEIQAQGITLYFTSLIGPVRDIFAKTGLVELIGENHLYMSNQQAVDHFDHTPSNQGETQDYKDYALQSNVKK</sequence>
<feature type="transmembrane region" description="Helical" evidence="5">
    <location>
        <begin position="205"/>
        <end position="223"/>
    </location>
</feature>
<feature type="transmembrane region" description="Helical" evidence="5">
    <location>
        <begin position="50"/>
        <end position="66"/>
    </location>
</feature>
<dbReference type="Proteomes" id="UP000008461">
    <property type="component" value="Chromosome"/>
</dbReference>
<evidence type="ECO:0000313" key="8">
    <source>
        <dbReference type="Proteomes" id="UP000008461"/>
    </source>
</evidence>
<feature type="transmembrane region" description="Helical" evidence="5">
    <location>
        <begin position="167"/>
        <end position="193"/>
    </location>
</feature>
<dbReference type="Gene3D" id="3.30.750.24">
    <property type="entry name" value="STAS domain"/>
    <property type="match status" value="1"/>
</dbReference>
<evidence type="ECO:0000256" key="5">
    <source>
        <dbReference type="SAM" id="Phobius"/>
    </source>
</evidence>
<keyword evidence="2 5" id="KW-0812">Transmembrane</keyword>
<organism evidence="7 8">
    <name type="scientific">Haliscomenobacter hydrossis (strain ATCC 27775 / DSM 1100 / LMG 10767 / O)</name>
    <dbReference type="NCBI Taxonomy" id="760192"/>
    <lineage>
        <taxon>Bacteria</taxon>
        <taxon>Pseudomonadati</taxon>
        <taxon>Bacteroidota</taxon>
        <taxon>Saprospiria</taxon>
        <taxon>Saprospirales</taxon>
        <taxon>Haliscomenobacteraceae</taxon>
        <taxon>Haliscomenobacter</taxon>
    </lineage>
</organism>
<dbReference type="GO" id="GO:0055085">
    <property type="term" value="P:transmembrane transport"/>
    <property type="evidence" value="ECO:0007669"/>
    <property type="project" value="InterPro"/>
</dbReference>
<evidence type="ECO:0000256" key="1">
    <source>
        <dbReference type="ARBA" id="ARBA00004141"/>
    </source>
</evidence>
<feature type="transmembrane region" description="Helical" evidence="5">
    <location>
        <begin position="24"/>
        <end position="44"/>
    </location>
</feature>
<dbReference type="PROSITE" id="PS50801">
    <property type="entry name" value="STAS"/>
    <property type="match status" value="1"/>
</dbReference>
<keyword evidence="8" id="KW-1185">Reference proteome</keyword>
<feature type="transmembrane region" description="Helical" evidence="5">
    <location>
        <begin position="73"/>
        <end position="92"/>
    </location>
</feature>
<feature type="transmembrane region" description="Helical" evidence="5">
    <location>
        <begin position="124"/>
        <end position="147"/>
    </location>
</feature>
<dbReference type="STRING" id="760192.Halhy_1956"/>
<dbReference type="Pfam" id="PF01740">
    <property type="entry name" value="STAS"/>
    <property type="match status" value="1"/>
</dbReference>
<dbReference type="Pfam" id="PF00916">
    <property type="entry name" value="Sulfate_transp"/>
    <property type="match status" value="1"/>
</dbReference>
<keyword evidence="3 5" id="KW-1133">Transmembrane helix</keyword>
<feature type="transmembrane region" description="Helical" evidence="5">
    <location>
        <begin position="385"/>
        <end position="415"/>
    </location>
</feature>
<dbReference type="HOGENOM" id="CLU_003182_13_2_10"/>
<feature type="transmembrane region" description="Helical" evidence="5">
    <location>
        <begin position="328"/>
        <end position="348"/>
    </location>
</feature>
<reference key="2">
    <citation type="submission" date="2011-04" db="EMBL/GenBank/DDBJ databases">
        <title>Complete sequence of chromosome of Haliscomenobacter hydrossis DSM 1100.</title>
        <authorList>
            <consortium name="US DOE Joint Genome Institute (JGI-PGF)"/>
            <person name="Lucas S."/>
            <person name="Han J."/>
            <person name="Lapidus A."/>
            <person name="Bruce D."/>
            <person name="Goodwin L."/>
            <person name="Pitluck S."/>
            <person name="Peters L."/>
            <person name="Kyrpides N."/>
            <person name="Mavromatis K."/>
            <person name="Ivanova N."/>
            <person name="Ovchinnikova G."/>
            <person name="Pagani I."/>
            <person name="Daligault H."/>
            <person name="Detter J.C."/>
            <person name="Han C."/>
            <person name="Land M."/>
            <person name="Hauser L."/>
            <person name="Markowitz V."/>
            <person name="Cheng J.-F."/>
            <person name="Hugenholtz P."/>
            <person name="Woyke T."/>
            <person name="Wu D."/>
            <person name="Verbarg S."/>
            <person name="Frueling A."/>
            <person name="Brambilla E."/>
            <person name="Klenk H.-P."/>
            <person name="Eisen J.A."/>
        </authorList>
    </citation>
    <scope>NUCLEOTIDE SEQUENCE</scope>
    <source>
        <strain>DSM 1100</strain>
    </source>
</reference>
<dbReference type="InterPro" id="IPR001902">
    <property type="entry name" value="SLC26A/SulP_fam"/>
</dbReference>
<dbReference type="eggNOG" id="COG0659">
    <property type="taxonomic scope" value="Bacteria"/>
</dbReference>
<comment type="subcellular location">
    <subcellularLocation>
        <location evidence="1">Membrane</location>
        <topology evidence="1">Multi-pass membrane protein</topology>
    </subcellularLocation>
</comment>
<dbReference type="EMBL" id="CP002691">
    <property type="protein sequence ID" value="AEE49841.1"/>
    <property type="molecule type" value="Genomic_DNA"/>
</dbReference>
<protein>
    <submittedName>
        <fullName evidence="7">Sulfate transporter</fullName>
    </submittedName>
</protein>
<evidence type="ECO:0000313" key="7">
    <source>
        <dbReference type="EMBL" id="AEE49841.1"/>
    </source>
</evidence>
<feature type="domain" description="STAS" evidence="6">
    <location>
        <begin position="439"/>
        <end position="554"/>
    </location>
</feature>
<dbReference type="InterPro" id="IPR011547">
    <property type="entry name" value="SLC26A/SulP_dom"/>
</dbReference>
<dbReference type="InterPro" id="IPR036513">
    <property type="entry name" value="STAS_dom_sf"/>
</dbReference>
<feature type="transmembrane region" description="Helical" evidence="5">
    <location>
        <begin position="354"/>
        <end position="373"/>
    </location>
</feature>
<dbReference type="OrthoDB" id="9771198at2"/>